<organism evidence="4 5">
    <name type="scientific">Phytophthora fragariaefolia</name>
    <dbReference type="NCBI Taxonomy" id="1490495"/>
    <lineage>
        <taxon>Eukaryota</taxon>
        <taxon>Sar</taxon>
        <taxon>Stramenopiles</taxon>
        <taxon>Oomycota</taxon>
        <taxon>Peronosporomycetes</taxon>
        <taxon>Peronosporales</taxon>
        <taxon>Peronosporaceae</taxon>
        <taxon>Phytophthora</taxon>
    </lineage>
</organism>
<feature type="domain" description="CCHC-type" evidence="3">
    <location>
        <begin position="137"/>
        <end position="153"/>
    </location>
</feature>
<dbReference type="InterPro" id="IPR036875">
    <property type="entry name" value="Znf_CCHC_sf"/>
</dbReference>
<dbReference type="SMART" id="SM00343">
    <property type="entry name" value="ZnF_C2HC"/>
    <property type="match status" value="1"/>
</dbReference>
<proteinExistence type="predicted"/>
<dbReference type="PROSITE" id="PS50158">
    <property type="entry name" value="ZF_CCHC"/>
    <property type="match status" value="1"/>
</dbReference>
<feature type="compositionally biased region" description="Basic residues" evidence="2">
    <location>
        <begin position="98"/>
        <end position="109"/>
    </location>
</feature>
<keyword evidence="1" id="KW-0479">Metal-binding</keyword>
<dbReference type="Pfam" id="PF00098">
    <property type="entry name" value="zf-CCHC"/>
    <property type="match status" value="1"/>
</dbReference>
<evidence type="ECO:0000313" key="4">
    <source>
        <dbReference type="EMBL" id="GMF57123.1"/>
    </source>
</evidence>
<dbReference type="InterPro" id="IPR001878">
    <property type="entry name" value="Znf_CCHC"/>
</dbReference>
<name>A0A9W7D606_9STRA</name>
<dbReference type="SUPFAM" id="SSF57756">
    <property type="entry name" value="Retrovirus zinc finger-like domains"/>
    <property type="match status" value="1"/>
</dbReference>
<dbReference type="GO" id="GO:0003676">
    <property type="term" value="F:nucleic acid binding"/>
    <property type="evidence" value="ECO:0007669"/>
    <property type="project" value="InterPro"/>
</dbReference>
<keyword evidence="5" id="KW-1185">Reference proteome</keyword>
<evidence type="ECO:0000256" key="2">
    <source>
        <dbReference type="SAM" id="MobiDB-lite"/>
    </source>
</evidence>
<feature type="compositionally biased region" description="Acidic residues" evidence="2">
    <location>
        <begin position="77"/>
        <end position="88"/>
    </location>
</feature>
<evidence type="ECO:0000313" key="5">
    <source>
        <dbReference type="Proteomes" id="UP001165121"/>
    </source>
</evidence>
<feature type="region of interest" description="Disordered" evidence="2">
    <location>
        <begin position="72"/>
        <end position="123"/>
    </location>
</feature>
<dbReference type="AlphaFoldDB" id="A0A9W7D606"/>
<keyword evidence="1" id="KW-0862">Zinc</keyword>
<protein>
    <submittedName>
        <fullName evidence="4">Unnamed protein product</fullName>
    </submittedName>
</protein>
<gene>
    <name evidence="4" type="ORF">Pfra01_002435900</name>
</gene>
<evidence type="ECO:0000259" key="3">
    <source>
        <dbReference type="PROSITE" id="PS50158"/>
    </source>
</evidence>
<reference evidence="4" key="1">
    <citation type="submission" date="2023-04" db="EMBL/GenBank/DDBJ databases">
        <title>Phytophthora fragariaefolia NBRC 109709.</title>
        <authorList>
            <person name="Ichikawa N."/>
            <person name="Sato H."/>
            <person name="Tonouchi N."/>
        </authorList>
    </citation>
    <scope>NUCLEOTIDE SEQUENCE</scope>
    <source>
        <strain evidence="4">NBRC 109709</strain>
    </source>
</reference>
<dbReference type="Gene3D" id="4.10.60.10">
    <property type="entry name" value="Zinc finger, CCHC-type"/>
    <property type="match status" value="1"/>
</dbReference>
<accession>A0A9W7D606</accession>
<dbReference type="GO" id="GO:0008270">
    <property type="term" value="F:zinc ion binding"/>
    <property type="evidence" value="ECO:0007669"/>
    <property type="project" value="UniProtKB-KW"/>
</dbReference>
<dbReference type="Proteomes" id="UP001165121">
    <property type="component" value="Unassembled WGS sequence"/>
</dbReference>
<dbReference type="OrthoDB" id="127499at2759"/>
<keyword evidence="1" id="KW-0863">Zinc-finger</keyword>
<evidence type="ECO:0000256" key="1">
    <source>
        <dbReference type="PROSITE-ProRule" id="PRU00047"/>
    </source>
</evidence>
<sequence length="181" mass="20362">MVEEEKLACFTNSRGVYNKYIGLWETPKGRVWNGHMWAPLPRKRSAATTASTVTKRVSMMKPDKRAKVNMAVAAQDDSGEEDDDDQEAGADHAPPPPKKPKLASRRPKAVTRQTKAVNVPRTTTEAVATTRRFGEMKCYTCNQLGHFARECPDDEARVRNDEYFAKRRQGVKVQGNKDRAP</sequence>
<dbReference type="EMBL" id="BSXT01004209">
    <property type="protein sequence ID" value="GMF57123.1"/>
    <property type="molecule type" value="Genomic_DNA"/>
</dbReference>
<comment type="caution">
    <text evidence="4">The sequence shown here is derived from an EMBL/GenBank/DDBJ whole genome shotgun (WGS) entry which is preliminary data.</text>
</comment>